<accession>A0ABU8MK92</accession>
<evidence type="ECO:0000259" key="3">
    <source>
        <dbReference type="Pfam" id="PF07859"/>
    </source>
</evidence>
<gene>
    <name evidence="4" type="ORF">WCD74_04550</name>
</gene>
<dbReference type="InterPro" id="IPR002168">
    <property type="entry name" value="Lipase_GDXG_HIS_AS"/>
</dbReference>
<dbReference type="InterPro" id="IPR050300">
    <property type="entry name" value="GDXG_lipolytic_enzyme"/>
</dbReference>
<dbReference type="Pfam" id="PF07859">
    <property type="entry name" value="Abhydrolase_3"/>
    <property type="match status" value="1"/>
</dbReference>
<evidence type="ECO:0000256" key="1">
    <source>
        <dbReference type="ARBA" id="ARBA00010515"/>
    </source>
</evidence>
<dbReference type="InterPro" id="IPR029058">
    <property type="entry name" value="AB_hydrolase_fold"/>
</dbReference>
<dbReference type="PANTHER" id="PTHR48081:SF8">
    <property type="entry name" value="ALPHA_BETA HYDROLASE FOLD-3 DOMAIN-CONTAINING PROTEIN-RELATED"/>
    <property type="match status" value="1"/>
</dbReference>
<dbReference type="Proteomes" id="UP001385809">
    <property type="component" value="Unassembled WGS sequence"/>
</dbReference>
<dbReference type="PROSITE" id="PS01173">
    <property type="entry name" value="LIPASE_GDXG_HIS"/>
    <property type="match status" value="1"/>
</dbReference>
<dbReference type="GO" id="GO:0016787">
    <property type="term" value="F:hydrolase activity"/>
    <property type="evidence" value="ECO:0007669"/>
    <property type="project" value="UniProtKB-KW"/>
</dbReference>
<sequence length="377" mass="39235">MKFPILRRVLRGLVGLPRPVKRAIAGRRVELDGQVLDLDVQMVIKLISLAANPGEEPPLSDQRRLTDEAATGLAEVTRGVVSRSLTIPVPVGPSRDAPGTLDARLYEPVDVSGSTAGLLVFFHGGGFALGSIVSGDPLCRALAQQAGARVLSVEYRLAPEHPFPAGLADAVAALRYVLDHRTDLRAGAVAVGGDSAGANLALTAAHQLARRGETTAEFVLALYPVTDAGRSGGSRELFADGFGLRTQDVEWFEGLYLPEGLDPIRPTALLDAHDLDVMPPAYVATAGFDPLRDEGEELVTALRRVGVPVVARRFPGLVHGYAGFAGLIPAARDAVLDAASALRAGIALTGPHAASEAASGAMALDTPGVEEHGAGIS</sequence>
<organism evidence="4 5">
    <name type="scientific">Actinomycetospora aurantiaca</name>
    <dbReference type="NCBI Taxonomy" id="3129233"/>
    <lineage>
        <taxon>Bacteria</taxon>
        <taxon>Bacillati</taxon>
        <taxon>Actinomycetota</taxon>
        <taxon>Actinomycetes</taxon>
        <taxon>Pseudonocardiales</taxon>
        <taxon>Pseudonocardiaceae</taxon>
        <taxon>Actinomycetospora</taxon>
    </lineage>
</organism>
<dbReference type="InterPro" id="IPR013094">
    <property type="entry name" value="AB_hydrolase_3"/>
</dbReference>
<evidence type="ECO:0000313" key="4">
    <source>
        <dbReference type="EMBL" id="MEJ2867022.1"/>
    </source>
</evidence>
<feature type="domain" description="Alpha/beta hydrolase fold-3" evidence="3">
    <location>
        <begin position="119"/>
        <end position="322"/>
    </location>
</feature>
<dbReference type="SUPFAM" id="SSF53474">
    <property type="entry name" value="alpha/beta-Hydrolases"/>
    <property type="match status" value="1"/>
</dbReference>
<proteinExistence type="inferred from homology"/>
<dbReference type="RefSeq" id="WP_337693648.1">
    <property type="nucleotide sequence ID" value="NZ_JBBEGN010000002.1"/>
</dbReference>
<name>A0ABU8MK92_9PSEU</name>
<dbReference type="Gene3D" id="3.40.50.1820">
    <property type="entry name" value="alpha/beta hydrolase"/>
    <property type="match status" value="1"/>
</dbReference>
<dbReference type="PANTHER" id="PTHR48081">
    <property type="entry name" value="AB HYDROLASE SUPERFAMILY PROTEIN C4A8.06C"/>
    <property type="match status" value="1"/>
</dbReference>
<keyword evidence="5" id="KW-1185">Reference proteome</keyword>
<comment type="similarity">
    <text evidence="1">Belongs to the 'GDXG' lipolytic enzyme family.</text>
</comment>
<evidence type="ECO:0000256" key="2">
    <source>
        <dbReference type="ARBA" id="ARBA00022801"/>
    </source>
</evidence>
<keyword evidence="2 4" id="KW-0378">Hydrolase</keyword>
<protein>
    <submittedName>
        <fullName evidence="4">Alpha/beta hydrolase</fullName>
    </submittedName>
</protein>
<evidence type="ECO:0000313" key="5">
    <source>
        <dbReference type="Proteomes" id="UP001385809"/>
    </source>
</evidence>
<comment type="caution">
    <text evidence="4">The sequence shown here is derived from an EMBL/GenBank/DDBJ whole genome shotgun (WGS) entry which is preliminary data.</text>
</comment>
<dbReference type="EMBL" id="JBBEGN010000002">
    <property type="protein sequence ID" value="MEJ2867022.1"/>
    <property type="molecule type" value="Genomic_DNA"/>
</dbReference>
<reference evidence="4 5" key="1">
    <citation type="submission" date="2024-03" db="EMBL/GenBank/DDBJ databases">
        <title>Actinomycetospora sp. OC33-EN08, a novel actinomycete isolated from wild orchid (Aerides multiflora).</title>
        <authorList>
            <person name="Suriyachadkun C."/>
        </authorList>
    </citation>
    <scope>NUCLEOTIDE SEQUENCE [LARGE SCALE GENOMIC DNA]</scope>
    <source>
        <strain evidence="4 5">OC33-EN08</strain>
    </source>
</reference>